<dbReference type="STRING" id="46731.A0A3M6TAU7"/>
<dbReference type="Pfam" id="PF00566">
    <property type="entry name" value="RabGAP-TBC"/>
    <property type="match status" value="1"/>
</dbReference>
<accession>A0A3M6TAU7</accession>
<gene>
    <name evidence="4" type="ORF">pdam_00016782</name>
</gene>
<feature type="region of interest" description="Disordered" evidence="2">
    <location>
        <begin position="1"/>
        <end position="44"/>
    </location>
</feature>
<reference evidence="4 5" key="1">
    <citation type="journal article" date="2018" name="Sci. Rep.">
        <title>Comparative analysis of the Pocillopora damicornis genome highlights role of immune system in coral evolution.</title>
        <authorList>
            <person name="Cunning R."/>
            <person name="Bay R.A."/>
            <person name="Gillette P."/>
            <person name="Baker A.C."/>
            <person name="Traylor-Knowles N."/>
        </authorList>
    </citation>
    <scope>NUCLEOTIDE SEQUENCE [LARGE SCALE GENOMIC DNA]</scope>
    <source>
        <strain evidence="4">RSMAS</strain>
        <tissue evidence="4">Whole animal</tissue>
    </source>
</reference>
<feature type="compositionally biased region" description="Basic and acidic residues" evidence="2">
    <location>
        <begin position="11"/>
        <end position="22"/>
    </location>
</feature>
<dbReference type="AlphaFoldDB" id="A0A3M6TAU7"/>
<sequence length="941" mass="106018">MADQEDDESDFERQGSTERESLSTESSYDESPLSPRSEDSDWGFGANENSVFTNGFDPEKQRSELIKKASIVDCLLFEIYDQYHSRDSVDSDNVTECSTTSGSFYGGSFDLEERGERWTKSELSAKDTDELRIMAKEMRTRISMLSTKLVKQLKRRDKHAYKLQRNFDVLTAILQAVSLKRRVDTKIRFSFIPQSGKKAFKHWLAAFKAIARLKEGVPSQWRRRLWLCLAESKIKDLDWEKTAKFCFNERSNPDDDELGSQIVKDLHRTGCSWFCGQDTPEERASLKRVLLAYARRNKAVGYCQGFNVIAALILQVMDRNEEDALKVMVYVIDHVLPTNYFANNLRALSVDMAVLRDLMREKLERLSKHLDSLQAQALSQNGSNAMYEPPLINVFTMQWFLTLFATCLPEETVLRVWDSILLEGSEVLLRVAVAIWGKLGERLEHVETSDDFYSTMGVLIHDVLTGNVIDCQTLMQEVYALAPFPLPGLAELREQYTYNINPFSDATGDRGQRSALGRGSSDEEDDVDDLEGIGCLGALLPFSEFSPGNSTKALGAGGEDLNDIAAASPGVFATDGYSPLPYTTKQFGSRGRRVHQEMTFLQKQYARMRQMQQNAVVVFSEATVQNIQESEKRKSIPAAINHLFVSATKKKTKTARSHFGVKKENETNASERLSVGDVVSSKTETKVEVKPNAYEKESMQHLNELFKGDQKEKKETKQPSEEEKAPEASEKHVKTDRTKEISMKKIPEEKKEQISEEKPAKNVKRITPNTRKIQHVGLNGEVSSLETDKPTQNKPLLSGLNASRKSTKVTVVESSSLKVTAANNDKPKPVRVVDKNSPAVLDAGAVSFGGTGRVYTRSYHGSGYNSNNSSWLLEEDKRCKYPENFRPFPQRNKQPSRSRILYGNMSEKGAKRMDAFQGRKDTRQGFNNGLAVNSASDSKRS</sequence>
<feature type="compositionally biased region" description="Polar residues" evidence="2">
    <location>
        <begin position="924"/>
        <end position="941"/>
    </location>
</feature>
<feature type="region of interest" description="Disordered" evidence="2">
    <location>
        <begin position="651"/>
        <end position="806"/>
    </location>
</feature>
<dbReference type="Gene3D" id="1.10.472.80">
    <property type="entry name" value="Ypt/Rab-GAP domain of gyp1p, domain 3"/>
    <property type="match status" value="1"/>
</dbReference>
<feature type="domain" description="Rab-GAP TBC" evidence="3">
    <location>
        <begin position="216"/>
        <end position="424"/>
    </location>
</feature>
<organism evidence="4 5">
    <name type="scientific">Pocillopora damicornis</name>
    <name type="common">Cauliflower coral</name>
    <name type="synonym">Millepora damicornis</name>
    <dbReference type="NCBI Taxonomy" id="46731"/>
    <lineage>
        <taxon>Eukaryota</taxon>
        <taxon>Metazoa</taxon>
        <taxon>Cnidaria</taxon>
        <taxon>Anthozoa</taxon>
        <taxon>Hexacorallia</taxon>
        <taxon>Scleractinia</taxon>
        <taxon>Astrocoeniina</taxon>
        <taxon>Pocilloporidae</taxon>
        <taxon>Pocillopora</taxon>
    </lineage>
</organism>
<feature type="compositionally biased region" description="Polar residues" evidence="2">
    <location>
        <begin position="792"/>
        <end position="804"/>
    </location>
</feature>
<evidence type="ECO:0000259" key="3">
    <source>
        <dbReference type="PROSITE" id="PS50086"/>
    </source>
</evidence>
<evidence type="ECO:0000313" key="5">
    <source>
        <dbReference type="Proteomes" id="UP000275408"/>
    </source>
</evidence>
<name>A0A3M6TAU7_POCDA</name>
<feature type="compositionally biased region" description="Basic and acidic residues" evidence="2">
    <location>
        <begin position="683"/>
        <end position="760"/>
    </location>
</feature>
<evidence type="ECO:0000256" key="1">
    <source>
        <dbReference type="ARBA" id="ARBA00067508"/>
    </source>
</evidence>
<dbReference type="OMA" id="ERYNTKQ"/>
<dbReference type="OrthoDB" id="289721at2759"/>
<feature type="compositionally biased region" description="Basic residues" evidence="2">
    <location>
        <begin position="651"/>
        <end position="660"/>
    </location>
</feature>
<keyword evidence="5" id="KW-1185">Reference proteome</keyword>
<dbReference type="EMBL" id="RCHS01003996">
    <property type="protein sequence ID" value="RMX38473.1"/>
    <property type="molecule type" value="Genomic_DNA"/>
</dbReference>
<evidence type="ECO:0000313" key="4">
    <source>
        <dbReference type="EMBL" id="RMX38473.1"/>
    </source>
</evidence>
<protein>
    <recommendedName>
        <fullName evidence="1">TBC1 domain family member 30</fullName>
    </recommendedName>
</protein>
<dbReference type="PROSITE" id="PS50086">
    <property type="entry name" value="TBC_RABGAP"/>
    <property type="match status" value="1"/>
</dbReference>
<dbReference type="Proteomes" id="UP000275408">
    <property type="component" value="Unassembled WGS sequence"/>
</dbReference>
<feature type="compositionally biased region" description="Acidic residues" evidence="2">
    <location>
        <begin position="1"/>
        <end position="10"/>
    </location>
</feature>
<feature type="region of interest" description="Disordered" evidence="2">
    <location>
        <begin position="883"/>
        <end position="941"/>
    </location>
</feature>
<feature type="compositionally biased region" description="Basic and acidic residues" evidence="2">
    <location>
        <begin position="908"/>
        <end position="923"/>
    </location>
</feature>
<comment type="caution">
    <text evidence="4">The sequence shown here is derived from an EMBL/GenBank/DDBJ whole genome shotgun (WGS) entry which is preliminary data.</text>
</comment>
<evidence type="ECO:0000256" key="2">
    <source>
        <dbReference type="SAM" id="MobiDB-lite"/>
    </source>
</evidence>
<dbReference type="Gene3D" id="1.10.8.270">
    <property type="entry name" value="putative rabgap domain of human tbc1 domain family member 14 like domains"/>
    <property type="match status" value="1"/>
</dbReference>
<dbReference type="FunFam" id="1.10.8.270:FF:000009">
    <property type="entry name" value="TBC1 domain family member 30"/>
    <property type="match status" value="1"/>
</dbReference>
<dbReference type="SUPFAM" id="SSF47923">
    <property type="entry name" value="Ypt/Rab-GAP domain of gyp1p"/>
    <property type="match status" value="2"/>
</dbReference>
<dbReference type="GO" id="GO:0005783">
    <property type="term" value="C:endoplasmic reticulum"/>
    <property type="evidence" value="ECO:0007669"/>
    <property type="project" value="TreeGrafter"/>
</dbReference>
<dbReference type="FunFam" id="1.10.472.80:FF:000011">
    <property type="entry name" value="TBC1 domain family member 30"/>
    <property type="match status" value="1"/>
</dbReference>
<dbReference type="PANTHER" id="PTHR13399">
    <property type="entry name" value="TRANSLOCON-ASSOCIATED PROTEIN TRAP , GAMMA SUBUNIT"/>
    <property type="match status" value="1"/>
</dbReference>
<dbReference type="PANTHER" id="PTHR13399:SF4">
    <property type="entry name" value="TBC1 DOMAIN FAMILY MEMBER 30"/>
    <property type="match status" value="1"/>
</dbReference>
<proteinExistence type="predicted"/>
<dbReference type="InterPro" id="IPR000195">
    <property type="entry name" value="Rab-GAP-TBC_dom"/>
</dbReference>
<dbReference type="SMART" id="SM00164">
    <property type="entry name" value="TBC"/>
    <property type="match status" value="1"/>
</dbReference>
<dbReference type="InterPro" id="IPR035969">
    <property type="entry name" value="Rab-GAP_TBC_sf"/>
</dbReference>